<gene>
    <name evidence="1" type="ordered locus">Snas_5722</name>
</gene>
<dbReference type="RefSeq" id="WP_013020923.1">
    <property type="nucleotide sequence ID" value="NC_013947.1"/>
</dbReference>
<keyword evidence="2" id="KW-1185">Reference proteome</keyword>
<dbReference type="Proteomes" id="UP000000844">
    <property type="component" value="Chromosome"/>
</dbReference>
<name>D3PY23_STANL</name>
<organism evidence="1 2">
    <name type="scientific">Stackebrandtia nassauensis (strain DSM 44728 / CIP 108903 / NRRL B-16338 / NBRC 102104 / LLR-40K-21)</name>
    <dbReference type="NCBI Taxonomy" id="446470"/>
    <lineage>
        <taxon>Bacteria</taxon>
        <taxon>Bacillati</taxon>
        <taxon>Actinomycetota</taxon>
        <taxon>Actinomycetes</taxon>
        <taxon>Glycomycetales</taxon>
        <taxon>Glycomycetaceae</taxon>
        <taxon>Stackebrandtia</taxon>
    </lineage>
</organism>
<accession>D3PY23</accession>
<sequence>MNQLDADAIITSLRTGTWTTADLVRIAHALAQHGKNTTSILGQFGEELVAKAFNGTVAPFHQKAFDVRTPKHGDLQVKTFSVGKRAGVIRSFTHDVVTVEIDPATASVRSAKLYAADDLYAEFKRLFDGKYAALGMTWGGRQQDRFERGWTIPSGVVPSTDVTDRFRSTEM</sequence>
<proteinExistence type="predicted"/>
<dbReference type="KEGG" id="sna:Snas_5722"/>
<dbReference type="EMBL" id="CP001778">
    <property type="protein sequence ID" value="ADD45352.1"/>
    <property type="molecule type" value="Genomic_DNA"/>
</dbReference>
<protein>
    <submittedName>
        <fullName evidence="1">Uncharacterized protein</fullName>
    </submittedName>
</protein>
<evidence type="ECO:0000313" key="2">
    <source>
        <dbReference type="Proteomes" id="UP000000844"/>
    </source>
</evidence>
<reference evidence="1 2" key="1">
    <citation type="journal article" date="2009" name="Stand. Genomic Sci.">
        <title>Complete genome sequence of Stackebrandtia nassauensis type strain (LLR-40K-21).</title>
        <authorList>
            <person name="Munk C."/>
            <person name="Lapidus A."/>
            <person name="Copeland A."/>
            <person name="Jando M."/>
            <person name="Mayilraj S."/>
            <person name="Glavina Del Rio T."/>
            <person name="Nolan M."/>
            <person name="Chen F."/>
            <person name="Lucas S."/>
            <person name="Tice H."/>
            <person name="Cheng J.F."/>
            <person name="Han C."/>
            <person name="Detter J.C."/>
            <person name="Bruce D."/>
            <person name="Goodwin L."/>
            <person name="Chain P."/>
            <person name="Pitluck S."/>
            <person name="Goker M."/>
            <person name="Ovchinikova G."/>
            <person name="Pati A."/>
            <person name="Ivanova N."/>
            <person name="Mavromatis K."/>
            <person name="Chen A."/>
            <person name="Palaniappan K."/>
            <person name="Land M."/>
            <person name="Hauser L."/>
            <person name="Chang Y.J."/>
            <person name="Jeffries C.D."/>
            <person name="Bristow J."/>
            <person name="Eisen J.A."/>
            <person name="Markowitz V."/>
            <person name="Hugenholtz P."/>
            <person name="Kyrpides N.C."/>
            <person name="Klenk H.P."/>
        </authorList>
    </citation>
    <scope>NUCLEOTIDE SEQUENCE [LARGE SCALE GENOMIC DNA]</scope>
    <source>
        <strain evidence="2">DSM 44728 / CIP 108903 / NRRL B-16338 / NBRC 102104 / LLR-40K-21</strain>
    </source>
</reference>
<dbReference type="HOGENOM" id="CLU_1561934_0_0_11"/>
<dbReference type="AlphaFoldDB" id="D3PY23"/>
<evidence type="ECO:0000313" key="1">
    <source>
        <dbReference type="EMBL" id="ADD45352.1"/>
    </source>
</evidence>